<keyword evidence="3 6" id="KW-0808">Transferase</keyword>
<dbReference type="OMA" id="RKFPKCY"/>
<keyword evidence="4" id="KW-0677">Repeat</keyword>
<comment type="catalytic activity">
    <reaction evidence="5 6">
        <text>geranylgeranyl diphosphate + L-cysteinyl-[protein] = S-geranylgeranyl-L-cysteinyl-[protein] + diphosphate</text>
        <dbReference type="Rhea" id="RHEA:21240"/>
        <dbReference type="Rhea" id="RHEA-COMP:10131"/>
        <dbReference type="Rhea" id="RHEA-COMP:11537"/>
        <dbReference type="ChEBI" id="CHEBI:29950"/>
        <dbReference type="ChEBI" id="CHEBI:33019"/>
        <dbReference type="ChEBI" id="CHEBI:57533"/>
        <dbReference type="ChEBI" id="CHEBI:86021"/>
        <dbReference type="EC" id="2.5.1.60"/>
    </reaction>
</comment>
<dbReference type="AlphaFoldDB" id="A0A0U5G133"/>
<comment type="function">
    <text evidence="6">Catalyzes the transfer of a geranyl-geranyl moiety from geranyl-geranyl pyrophosphate to cysteines occuring in specific C-terminal amino acid sequences.</text>
</comment>
<proteinExistence type="inferred from homology"/>
<dbReference type="EMBL" id="CDMC01000005">
    <property type="protein sequence ID" value="CEL05347.1"/>
    <property type="molecule type" value="Genomic_DNA"/>
</dbReference>
<name>A0A0U5G133_ASPCI</name>
<evidence type="ECO:0000256" key="2">
    <source>
        <dbReference type="ARBA" id="ARBA00022602"/>
    </source>
</evidence>
<dbReference type="PANTHER" id="PTHR11129:SF2">
    <property type="entry name" value="GERANYLGERANYL TRANSFERASE TYPE-2 SUBUNIT ALPHA"/>
    <property type="match status" value="1"/>
</dbReference>
<dbReference type="PROSITE" id="PS51147">
    <property type="entry name" value="PFTA"/>
    <property type="match status" value="4"/>
</dbReference>
<dbReference type="InterPro" id="IPR002088">
    <property type="entry name" value="Prenyl_trans_a"/>
</dbReference>
<dbReference type="GO" id="GO:0005968">
    <property type="term" value="C:Rab-protein geranylgeranyltransferase complex"/>
    <property type="evidence" value="ECO:0007669"/>
    <property type="project" value="TreeGrafter"/>
</dbReference>
<dbReference type="Pfam" id="PF01239">
    <property type="entry name" value="PPTA"/>
    <property type="match status" value="4"/>
</dbReference>
<evidence type="ECO:0000313" key="7">
    <source>
        <dbReference type="EMBL" id="CEL05347.1"/>
    </source>
</evidence>
<accession>A0A0U5G133</accession>
<comment type="similarity">
    <text evidence="1 6">Belongs to the protein prenyltransferase subunit alpha family.</text>
</comment>
<dbReference type="GO" id="GO:0004663">
    <property type="term" value="F:Rab geranylgeranyltransferase activity"/>
    <property type="evidence" value="ECO:0007669"/>
    <property type="project" value="UniProtKB-UniRule"/>
</dbReference>
<dbReference type="Proteomes" id="UP000054771">
    <property type="component" value="Unassembled WGS sequence"/>
</dbReference>
<evidence type="ECO:0000313" key="8">
    <source>
        <dbReference type="Proteomes" id="UP000054771"/>
    </source>
</evidence>
<reference evidence="8" key="1">
    <citation type="journal article" date="2016" name="Genome Announc.">
        <title>Draft genome sequences of fungus Aspergillus calidoustus.</title>
        <authorList>
            <person name="Horn F."/>
            <person name="Linde J."/>
            <person name="Mattern D.J."/>
            <person name="Walther G."/>
            <person name="Guthke R."/>
            <person name="Scherlach K."/>
            <person name="Martin K."/>
            <person name="Brakhage A.A."/>
            <person name="Petzke L."/>
            <person name="Valiante V."/>
        </authorList>
    </citation>
    <scope>NUCLEOTIDE SEQUENCE [LARGE SCALE GENOMIC DNA]</scope>
    <source>
        <strain evidence="8">SF006504</strain>
    </source>
</reference>
<dbReference type="FunFam" id="1.25.40.120:FF:000011">
    <property type="entry name" value="Prenyltransferase alpha subunit repeat protein"/>
    <property type="match status" value="1"/>
</dbReference>
<evidence type="ECO:0000256" key="6">
    <source>
        <dbReference type="RuleBase" id="RU367120"/>
    </source>
</evidence>
<dbReference type="Gene3D" id="1.25.40.120">
    <property type="entry name" value="Protein prenylyltransferase"/>
    <property type="match status" value="1"/>
</dbReference>
<dbReference type="GO" id="GO:0097354">
    <property type="term" value="P:prenylation"/>
    <property type="evidence" value="ECO:0007669"/>
    <property type="project" value="UniProtKB-UniRule"/>
</dbReference>
<evidence type="ECO:0000256" key="5">
    <source>
        <dbReference type="ARBA" id="ARBA00047658"/>
    </source>
</evidence>
<dbReference type="SUPFAM" id="SSF48439">
    <property type="entry name" value="Protein prenylyltransferase"/>
    <property type="match status" value="1"/>
</dbReference>
<keyword evidence="8" id="KW-1185">Reference proteome</keyword>
<protein>
    <recommendedName>
        <fullName evidence="6">Geranylgeranyl transferase type-2 subunit alpha</fullName>
        <ecNumber evidence="6">2.5.1.60</ecNumber>
    </recommendedName>
    <alternativeName>
        <fullName evidence="6">Geranylgeranyl transferase type II subunit alpha</fullName>
    </alternativeName>
</protein>
<evidence type="ECO:0000256" key="1">
    <source>
        <dbReference type="ARBA" id="ARBA00006734"/>
    </source>
</evidence>
<evidence type="ECO:0000256" key="3">
    <source>
        <dbReference type="ARBA" id="ARBA00022679"/>
    </source>
</evidence>
<gene>
    <name evidence="7" type="ORF">ASPCAL06465</name>
</gene>
<organism evidence="7 8">
    <name type="scientific">Aspergillus calidoustus</name>
    <dbReference type="NCBI Taxonomy" id="454130"/>
    <lineage>
        <taxon>Eukaryota</taxon>
        <taxon>Fungi</taxon>
        <taxon>Dikarya</taxon>
        <taxon>Ascomycota</taxon>
        <taxon>Pezizomycotina</taxon>
        <taxon>Eurotiomycetes</taxon>
        <taxon>Eurotiomycetidae</taxon>
        <taxon>Eurotiales</taxon>
        <taxon>Aspergillaceae</taxon>
        <taxon>Aspergillus</taxon>
        <taxon>Aspergillus subgen. Nidulantes</taxon>
    </lineage>
</organism>
<dbReference type="EC" id="2.5.1.60" evidence="6"/>
<dbReference type="STRING" id="454130.A0A0U5G133"/>
<keyword evidence="2 6" id="KW-0637">Prenyltransferase</keyword>
<dbReference type="OrthoDB" id="1658at2759"/>
<sequence>MASHGIPRHSSLEATGEARQEELRKIEKYRDLEHTVRDEIAGNRYTPETFQKISELLKKNPEYYTVWNYRRKVIRHEFSQIAAEESNEAGVDRIASLIKTDLQFLIPLLRSFPKCYWIWNYRLWLLDEAKRLLPRAVARKVWQEELGLVGKMLSLDSRNFHGWGYRRFVVETLETLASEEEGEKSLAQTEFEYAKKMIGTNLSNFSAWHYRTKLIQRLLSEKSASDEERKQMLNGELDLIHRALCDPYDQSLWFYHQNLMCIFDPVKSSRTMAPNLTKAERLEYLRREIEEIQEMLDGAEDCKYLYQALIDCTLLAARVEGTTPEGDQKQRVLDWLSELKQQDPLRAGRWLELEQSLSG</sequence>
<evidence type="ECO:0000256" key="4">
    <source>
        <dbReference type="ARBA" id="ARBA00022737"/>
    </source>
</evidence>
<dbReference type="PANTHER" id="PTHR11129">
    <property type="entry name" value="PROTEIN FARNESYLTRANSFERASE ALPHA SUBUNIT/RAB GERANYLGERANYL TRANSFERASE ALPHA SUBUNIT"/>
    <property type="match status" value="1"/>
</dbReference>